<feature type="transmembrane region" description="Helical" evidence="1">
    <location>
        <begin position="52"/>
        <end position="69"/>
    </location>
</feature>
<keyword evidence="1" id="KW-1133">Transmembrane helix</keyword>
<evidence type="ECO:0000313" key="3">
    <source>
        <dbReference type="Proteomes" id="UP001620626"/>
    </source>
</evidence>
<dbReference type="Proteomes" id="UP001620626">
    <property type="component" value="Unassembled WGS sequence"/>
</dbReference>
<comment type="caution">
    <text evidence="2">The sequence shown here is derived from an EMBL/GenBank/DDBJ whole genome shotgun (WGS) entry which is preliminary data.</text>
</comment>
<organism evidence="2 3">
    <name type="scientific">Heterodera trifolii</name>
    <dbReference type="NCBI Taxonomy" id="157864"/>
    <lineage>
        <taxon>Eukaryota</taxon>
        <taxon>Metazoa</taxon>
        <taxon>Ecdysozoa</taxon>
        <taxon>Nematoda</taxon>
        <taxon>Chromadorea</taxon>
        <taxon>Rhabditida</taxon>
        <taxon>Tylenchina</taxon>
        <taxon>Tylenchomorpha</taxon>
        <taxon>Tylenchoidea</taxon>
        <taxon>Heteroderidae</taxon>
        <taxon>Heteroderinae</taxon>
        <taxon>Heterodera</taxon>
    </lineage>
</organism>
<dbReference type="InterPro" id="IPR029058">
    <property type="entry name" value="AB_hydrolase_fold"/>
</dbReference>
<keyword evidence="1" id="KW-0472">Membrane</keyword>
<keyword evidence="3" id="KW-1185">Reference proteome</keyword>
<proteinExistence type="predicted"/>
<protein>
    <submittedName>
        <fullName evidence="2">Uncharacterized protein</fullName>
    </submittedName>
</protein>
<dbReference type="AlphaFoldDB" id="A0ABD2KI72"/>
<evidence type="ECO:0000256" key="1">
    <source>
        <dbReference type="SAM" id="Phobius"/>
    </source>
</evidence>
<gene>
    <name evidence="2" type="ORF">niasHT_021835</name>
</gene>
<name>A0ABD2KI72_9BILA</name>
<dbReference type="Gene3D" id="3.40.50.1820">
    <property type="entry name" value="alpha/beta hydrolase"/>
    <property type="match status" value="1"/>
</dbReference>
<accession>A0ABD2KI72</accession>
<evidence type="ECO:0000313" key="2">
    <source>
        <dbReference type="EMBL" id="KAL3102629.1"/>
    </source>
</evidence>
<dbReference type="SUPFAM" id="SSF53474">
    <property type="entry name" value="alpha/beta-Hydrolases"/>
    <property type="match status" value="1"/>
</dbReference>
<dbReference type="InterPro" id="IPR003386">
    <property type="entry name" value="LACT/PDAT_acylTrfase"/>
</dbReference>
<dbReference type="Pfam" id="PF02450">
    <property type="entry name" value="LCAT"/>
    <property type="match status" value="1"/>
</dbReference>
<sequence>MTTTFKARSTTDFDEICLGNLEVQQKSKKKNKEEAIVKFDVHRPGECPSIKIIIIFLFVTAPFVLFSVMCAGGCANASTIRPPLILVHGFFGNKMYLDGKNTPFPANFPLLCTQLFAGRYSIKGWVNPLLAVGTLNVTNIQECLFYLMSLSYDQTTDTYRNQTGVDVTFLARKEFGCTCPSTCWVSDSFPGGCALSSSSPAPEDETYFAPLINKCLVNFGYTKGCNLFAAPYDWRLTPGMDYTEAYFVNLTTLIEKSVNATGKKAILLCHSLGNLVVNYYLNQRMSQEWQNRYLSRTINTSGPWGGTTFIIEQILSGNVDRLFPGLSLIVPNLVVRKFIRTLAAVAFLLPNSLAFQSDTKLASISGLNYTFADLAQLLSVANIAQMQLLYQSLSSQIEANKYTPMVCVHSISDKGTPAEFDYPNGIDKKADTKMGPGDGLINAESMRVCQKWKEQGKLVDSVTEIVGPTHVGILHSDQFCQLIKTIAV</sequence>
<reference evidence="2 3" key="1">
    <citation type="submission" date="2024-10" db="EMBL/GenBank/DDBJ databases">
        <authorList>
            <person name="Kim D."/>
        </authorList>
    </citation>
    <scope>NUCLEOTIDE SEQUENCE [LARGE SCALE GENOMIC DNA]</scope>
    <source>
        <strain evidence="2">BH-2024</strain>
    </source>
</reference>
<keyword evidence="1" id="KW-0812">Transmembrane</keyword>
<dbReference type="PANTHER" id="PTHR11440">
    <property type="entry name" value="LECITHIN-CHOLESTEROL ACYLTRANSFERASE-RELATED"/>
    <property type="match status" value="1"/>
</dbReference>
<dbReference type="EMBL" id="JBICBT010000753">
    <property type="protein sequence ID" value="KAL3102629.1"/>
    <property type="molecule type" value="Genomic_DNA"/>
</dbReference>